<dbReference type="CDD" id="cd00351">
    <property type="entry name" value="TS_Pyrimidine_HMase"/>
    <property type="match status" value="1"/>
</dbReference>
<evidence type="ECO:0000256" key="5">
    <source>
        <dbReference type="HAMAP-Rule" id="MF_00008"/>
    </source>
</evidence>
<protein>
    <recommendedName>
        <fullName evidence="1 5">Thymidylate synthase</fullName>
        <shortName evidence="5">TS</shortName>
        <shortName evidence="5">TSase</shortName>
        <ecNumber evidence="1 5">2.1.1.45</ecNumber>
    </recommendedName>
</protein>
<feature type="binding site" evidence="5">
    <location>
        <begin position="130"/>
        <end position="131"/>
    </location>
    <ligand>
        <name>dUMP</name>
        <dbReference type="ChEBI" id="CHEBI:246422"/>
        <note>ligand shared between dimeric partners</note>
    </ligand>
</feature>
<proteinExistence type="inferred from homology"/>
<feature type="binding site" description="in other chain" evidence="5">
    <location>
        <position position="25"/>
    </location>
    <ligand>
        <name>dUMP</name>
        <dbReference type="ChEBI" id="CHEBI:246422"/>
        <note>ligand shared between dimeric partners</note>
    </ligand>
</feature>
<dbReference type="InterPro" id="IPR045097">
    <property type="entry name" value="Thymidate_synth/dCMP_Mease"/>
</dbReference>
<comment type="similarity">
    <text evidence="5">Belongs to the thymidylate synthase family. Bacterial-type ThyA subfamily.</text>
</comment>
<accession>A0A3G6IV94</accession>
<dbReference type="InterPro" id="IPR023451">
    <property type="entry name" value="Thymidate_synth/dCMP_Mease_dom"/>
</dbReference>
<dbReference type="OrthoDB" id="9774633at2"/>
<dbReference type="InterPro" id="IPR000398">
    <property type="entry name" value="Thymidylate_synthase"/>
</dbReference>
<comment type="subunit">
    <text evidence="5">Homodimer.</text>
</comment>
<dbReference type="RefSeq" id="WP_123960594.1">
    <property type="nucleotide sequence ID" value="NZ_CP033898.1"/>
</dbReference>
<dbReference type="AlphaFoldDB" id="A0A3G6IV94"/>
<evidence type="ECO:0000313" key="8">
    <source>
        <dbReference type="Proteomes" id="UP000271426"/>
    </source>
</evidence>
<dbReference type="NCBIfam" id="NF002499">
    <property type="entry name" value="PRK01827.1-5"/>
    <property type="match status" value="1"/>
</dbReference>
<evidence type="ECO:0000256" key="1">
    <source>
        <dbReference type="ARBA" id="ARBA00011947"/>
    </source>
</evidence>
<feature type="active site" description="Nucleophile" evidence="5">
    <location>
        <position position="150"/>
    </location>
</feature>
<evidence type="ECO:0000256" key="4">
    <source>
        <dbReference type="ARBA" id="ARBA00022727"/>
    </source>
</evidence>
<name>A0A3G6IV94_9CORY</name>
<dbReference type="NCBIfam" id="NF002497">
    <property type="entry name" value="PRK01827.1-3"/>
    <property type="match status" value="1"/>
</dbReference>
<dbReference type="UniPathway" id="UPA00575"/>
<keyword evidence="3 5" id="KW-0808">Transferase</keyword>
<dbReference type="SUPFAM" id="SSF55831">
    <property type="entry name" value="Thymidylate synthase/dCMP hydroxymethylase"/>
    <property type="match status" value="1"/>
</dbReference>
<dbReference type="GO" id="GO:0005829">
    <property type="term" value="C:cytosol"/>
    <property type="evidence" value="ECO:0007669"/>
    <property type="project" value="TreeGrafter"/>
</dbReference>
<dbReference type="GO" id="GO:0004799">
    <property type="term" value="F:thymidylate synthase activity"/>
    <property type="evidence" value="ECO:0007669"/>
    <property type="project" value="UniProtKB-UniRule"/>
</dbReference>
<feature type="binding site" description="in other chain" evidence="5">
    <location>
        <begin position="170"/>
        <end position="173"/>
    </location>
    <ligand>
        <name>dUMP</name>
        <dbReference type="ChEBI" id="CHEBI:246422"/>
        <note>ligand shared between dimeric partners</note>
    </ligand>
</feature>
<evidence type="ECO:0000256" key="3">
    <source>
        <dbReference type="ARBA" id="ARBA00022679"/>
    </source>
</evidence>
<gene>
    <name evidence="5 7" type="primary">thyA</name>
    <name evidence="7" type="ORF">CPPEL_07985</name>
</gene>
<dbReference type="HAMAP" id="MF_00008">
    <property type="entry name" value="Thymidy_synth_bact"/>
    <property type="match status" value="1"/>
</dbReference>
<dbReference type="PANTHER" id="PTHR11548">
    <property type="entry name" value="THYMIDYLATE SYNTHASE 1"/>
    <property type="match status" value="1"/>
</dbReference>
<dbReference type="NCBIfam" id="TIGR03284">
    <property type="entry name" value="thym_sym"/>
    <property type="match status" value="2"/>
</dbReference>
<dbReference type="GO" id="GO:0006231">
    <property type="term" value="P:dTMP biosynthetic process"/>
    <property type="evidence" value="ECO:0007669"/>
    <property type="project" value="UniProtKB-UniRule"/>
</dbReference>
<comment type="function">
    <text evidence="5">Catalyzes the reductive methylation of 2'-deoxyuridine-5'-monophosphate (dUMP) to 2'-deoxythymidine-5'-monophosphate (dTMP) while utilizing 5,10-methylenetetrahydrofolate (mTHF) as the methyl donor and reductant in the reaction, yielding dihydrofolate (DHF) as a by-product. This enzymatic reaction provides an intracellular de novo source of dTMP, an essential precursor for DNA biosynthesis.</text>
</comment>
<feature type="binding site" description="in other chain" evidence="5">
    <location>
        <begin position="211"/>
        <end position="213"/>
    </location>
    <ligand>
        <name>dUMP</name>
        <dbReference type="ChEBI" id="CHEBI:246422"/>
        <note>ligand shared between dimeric partners</note>
    </ligand>
</feature>
<dbReference type="KEGG" id="cpso:CPPEL_07985"/>
<feature type="domain" description="Thymidylate synthase/dCMP hydroxymethylase" evidence="6">
    <location>
        <begin position="7"/>
        <end position="267"/>
    </location>
</feature>
<dbReference type="Gene3D" id="3.30.572.10">
    <property type="entry name" value="Thymidylate synthase/dCMP hydroxymethylase domain"/>
    <property type="match status" value="1"/>
</dbReference>
<dbReference type="GO" id="GO:0006235">
    <property type="term" value="P:dTTP biosynthetic process"/>
    <property type="evidence" value="ECO:0007669"/>
    <property type="project" value="UniProtKB-UniRule"/>
</dbReference>
<dbReference type="EMBL" id="CP033898">
    <property type="protein sequence ID" value="AZA09705.1"/>
    <property type="molecule type" value="Genomic_DNA"/>
</dbReference>
<comment type="pathway">
    <text evidence="5">Pyrimidine metabolism; dTTP biosynthesis.</text>
</comment>
<comment type="subcellular location">
    <subcellularLocation>
        <location evidence="5">Cytoplasm</location>
    </subcellularLocation>
</comment>
<dbReference type="InterPro" id="IPR036926">
    <property type="entry name" value="Thymidate_synth/dCMP_Mease_sf"/>
</dbReference>
<feature type="binding site" evidence="5">
    <location>
        <position position="173"/>
    </location>
    <ligand>
        <name>(6R)-5,10-methylene-5,6,7,8-tetrahydrofolate</name>
        <dbReference type="ChEBI" id="CHEBI:15636"/>
    </ligand>
</feature>
<dbReference type="EC" id="2.1.1.45" evidence="1 5"/>
<keyword evidence="4 5" id="KW-0545">Nucleotide biosynthesis</keyword>
<keyword evidence="8" id="KW-1185">Reference proteome</keyword>
<keyword evidence="5" id="KW-0963">Cytoplasm</keyword>
<reference evidence="7 8" key="1">
    <citation type="submission" date="2018-11" db="EMBL/GenBank/DDBJ databases">
        <authorList>
            <person name="Kleinhagauer T."/>
            <person name="Glaeser S.P."/>
            <person name="Spergser J."/>
            <person name="Ruckert C."/>
            <person name="Kaempfer P."/>
            <person name="Busse H.-J."/>
        </authorList>
    </citation>
    <scope>NUCLEOTIDE SEQUENCE [LARGE SCALE GENOMIC DNA]</scope>
    <source>
        <strain evidence="7 8">812CH</strain>
    </source>
</reference>
<feature type="binding site" evidence="5">
    <location>
        <position position="266"/>
    </location>
    <ligand>
        <name>(6R)-5,10-methylene-5,6,7,8-tetrahydrofolate</name>
        <dbReference type="ChEBI" id="CHEBI:15636"/>
    </ligand>
</feature>
<evidence type="ECO:0000256" key="2">
    <source>
        <dbReference type="ARBA" id="ARBA00022603"/>
    </source>
</evidence>
<feature type="binding site" evidence="5">
    <location>
        <position position="55"/>
    </location>
    <ligand>
        <name>(6R)-5,10-methylene-5,6,7,8-tetrahydrofolate</name>
        <dbReference type="ChEBI" id="CHEBI:15636"/>
    </ligand>
</feature>
<comment type="catalytic activity">
    <reaction evidence="5">
        <text>dUMP + (6R)-5,10-methylene-5,6,7,8-tetrahydrofolate = 7,8-dihydrofolate + dTMP</text>
        <dbReference type="Rhea" id="RHEA:12104"/>
        <dbReference type="ChEBI" id="CHEBI:15636"/>
        <dbReference type="ChEBI" id="CHEBI:57451"/>
        <dbReference type="ChEBI" id="CHEBI:63528"/>
        <dbReference type="ChEBI" id="CHEBI:246422"/>
        <dbReference type="EC" id="2.1.1.45"/>
    </reaction>
</comment>
<organism evidence="7 8">
    <name type="scientific">Corynebacterium pseudopelargi</name>
    <dbReference type="NCBI Taxonomy" id="2080757"/>
    <lineage>
        <taxon>Bacteria</taxon>
        <taxon>Bacillati</taxon>
        <taxon>Actinomycetota</taxon>
        <taxon>Actinomycetes</taxon>
        <taxon>Mycobacteriales</taxon>
        <taxon>Corynebacteriaceae</taxon>
        <taxon>Corynebacterium</taxon>
    </lineage>
</organism>
<keyword evidence="2 5" id="KW-0489">Methyltransferase</keyword>
<evidence type="ECO:0000313" key="7">
    <source>
        <dbReference type="EMBL" id="AZA09705.1"/>
    </source>
</evidence>
<evidence type="ECO:0000259" key="6">
    <source>
        <dbReference type="Pfam" id="PF00303"/>
    </source>
</evidence>
<dbReference type="Proteomes" id="UP000271426">
    <property type="component" value="Chromosome"/>
</dbReference>
<dbReference type="PANTHER" id="PTHR11548:SF9">
    <property type="entry name" value="THYMIDYLATE SYNTHASE"/>
    <property type="match status" value="1"/>
</dbReference>
<dbReference type="GO" id="GO:0032259">
    <property type="term" value="P:methylation"/>
    <property type="evidence" value="ECO:0007669"/>
    <property type="project" value="UniProtKB-KW"/>
</dbReference>
<feature type="binding site" description="in other chain" evidence="5">
    <location>
        <position position="181"/>
    </location>
    <ligand>
        <name>dUMP</name>
        <dbReference type="ChEBI" id="CHEBI:246422"/>
        <note>ligand shared between dimeric partners</note>
    </ligand>
</feature>
<dbReference type="PRINTS" id="PR00108">
    <property type="entry name" value="THYMDSNTHASE"/>
</dbReference>
<dbReference type="FunFam" id="3.30.572.10:FF:000013">
    <property type="entry name" value="Thymidylate synthase"/>
    <property type="match status" value="1"/>
</dbReference>
<sequence>MTAIPTPYEDLLRKILAEGTHKDDRTGTGTQSLFGAQMRFNLQECFPLITTKKVHMKSVIGELLWFLRGDSNVEFLHEHGVSIWDEWADEHGDLGPIYGVQWRSWPTPDGQHIDQILNAIDVLKNNPDSRRNIVSAWNVSELHNMALPPCHMMFQMYVADGKLSVQLYQRSADMFLGVPFNIASYSLLTHMLAQQTGLEVGEFIWTGGDCHIYDNHREQVQLQLSREPRPYPQLKLHKAASINDYTFEDVEIIGYDPHPVIRGQVAV</sequence>
<dbReference type="Pfam" id="PF00303">
    <property type="entry name" value="Thymidylat_synt"/>
    <property type="match status" value="1"/>
</dbReference>